<evidence type="ECO:0000256" key="1">
    <source>
        <dbReference type="ARBA" id="ARBA00002190"/>
    </source>
</evidence>
<dbReference type="GO" id="GO:0006313">
    <property type="term" value="P:DNA transposition"/>
    <property type="evidence" value="ECO:0007669"/>
    <property type="project" value="InterPro"/>
</dbReference>
<dbReference type="Proteomes" id="UP000029734">
    <property type="component" value="Unassembled WGS sequence"/>
</dbReference>
<dbReference type="Pfam" id="PF00872">
    <property type="entry name" value="Transposase_mut"/>
    <property type="match status" value="1"/>
</dbReference>
<sequence>MLSFYKYPALIKEAIYTSNPIERMNKEIRKRLKPMNSLIPILFGAGEPRPKEYPHLLTNYWETTSYSLTQTS</sequence>
<evidence type="ECO:0000256" key="3">
    <source>
        <dbReference type="ARBA" id="ARBA00022578"/>
    </source>
</evidence>
<dbReference type="GO" id="GO:0003677">
    <property type="term" value="F:DNA binding"/>
    <property type="evidence" value="ECO:0007669"/>
    <property type="project" value="UniProtKB-KW"/>
</dbReference>
<comment type="function">
    <text evidence="1">Required for the transposition of the insertion element.</text>
</comment>
<organism evidence="6 7">
    <name type="scientific">Paenibacillus wynnii</name>
    <dbReference type="NCBI Taxonomy" id="268407"/>
    <lineage>
        <taxon>Bacteria</taxon>
        <taxon>Bacillati</taxon>
        <taxon>Bacillota</taxon>
        <taxon>Bacilli</taxon>
        <taxon>Bacillales</taxon>
        <taxon>Paenibacillaceae</taxon>
        <taxon>Paenibacillus</taxon>
    </lineage>
</organism>
<evidence type="ECO:0000256" key="5">
    <source>
        <dbReference type="ARBA" id="ARBA00023172"/>
    </source>
</evidence>
<evidence type="ECO:0008006" key="8">
    <source>
        <dbReference type="Google" id="ProtNLM"/>
    </source>
</evidence>
<reference evidence="6 7" key="2">
    <citation type="submission" date="2014-10" db="EMBL/GenBank/DDBJ databases">
        <title>Comparative genomics of the Paenibacillus odorifer group.</title>
        <authorList>
            <person name="Tsai Y.-C."/>
            <person name="Martin N."/>
            <person name="Korlach J."/>
            <person name="Wiedmann M."/>
        </authorList>
    </citation>
    <scope>NUCLEOTIDE SEQUENCE [LARGE SCALE GENOMIC DNA]</scope>
    <source>
        <strain evidence="6 7">DSM 18334</strain>
    </source>
</reference>
<accession>A0A098M8S4</accession>
<reference evidence="6 7" key="1">
    <citation type="submission" date="2014-08" db="EMBL/GenBank/DDBJ databases">
        <authorList>
            <person name="den Bakker H.C."/>
        </authorList>
    </citation>
    <scope>NUCLEOTIDE SEQUENCE [LARGE SCALE GENOMIC DNA]</scope>
    <source>
        <strain evidence="6 7">DSM 18334</strain>
    </source>
</reference>
<keyword evidence="5" id="KW-0233">DNA recombination</keyword>
<dbReference type="GO" id="GO:0004803">
    <property type="term" value="F:transposase activity"/>
    <property type="evidence" value="ECO:0007669"/>
    <property type="project" value="InterPro"/>
</dbReference>
<dbReference type="InterPro" id="IPR001207">
    <property type="entry name" value="Transposase_mutator"/>
</dbReference>
<evidence type="ECO:0000256" key="4">
    <source>
        <dbReference type="ARBA" id="ARBA00023125"/>
    </source>
</evidence>
<keyword evidence="3" id="KW-0815">Transposition</keyword>
<comment type="similarity">
    <text evidence="2">Belongs to the transposase mutator family.</text>
</comment>
<evidence type="ECO:0000313" key="6">
    <source>
        <dbReference type="EMBL" id="KGE17927.1"/>
    </source>
</evidence>
<comment type="caution">
    <text evidence="6">The sequence shown here is derived from an EMBL/GenBank/DDBJ whole genome shotgun (WGS) entry which is preliminary data.</text>
</comment>
<dbReference type="AlphaFoldDB" id="A0A098M8S4"/>
<name>A0A098M8S4_9BACL</name>
<dbReference type="EMBL" id="JQCR01000003">
    <property type="protein sequence ID" value="KGE17927.1"/>
    <property type="molecule type" value="Genomic_DNA"/>
</dbReference>
<keyword evidence="4" id="KW-0238">DNA-binding</keyword>
<keyword evidence="7" id="KW-1185">Reference proteome</keyword>
<protein>
    <recommendedName>
        <fullName evidence="8">Mutator family transposase</fullName>
    </recommendedName>
</protein>
<evidence type="ECO:0000256" key="2">
    <source>
        <dbReference type="ARBA" id="ARBA00010961"/>
    </source>
</evidence>
<proteinExistence type="inferred from homology"/>
<evidence type="ECO:0000313" key="7">
    <source>
        <dbReference type="Proteomes" id="UP000029734"/>
    </source>
</evidence>
<gene>
    <name evidence="6" type="ORF">PWYN_25615</name>
</gene>